<dbReference type="EMBL" id="BAAAQK010000016">
    <property type="protein sequence ID" value="GAA1858209.1"/>
    <property type="molecule type" value="Genomic_DNA"/>
</dbReference>
<dbReference type="InterPro" id="IPR000524">
    <property type="entry name" value="Tscrpt_reg_HTH_GntR"/>
</dbReference>
<accession>A0ABN2N8X1</accession>
<dbReference type="Proteomes" id="UP001500449">
    <property type="component" value="Unassembled WGS sequence"/>
</dbReference>
<dbReference type="PANTHER" id="PTHR44846:SF17">
    <property type="entry name" value="GNTR-FAMILY TRANSCRIPTIONAL REGULATOR"/>
    <property type="match status" value="1"/>
</dbReference>
<organism evidence="5 6">
    <name type="scientific">Pseudonocardia ailaonensis</name>
    <dbReference type="NCBI Taxonomy" id="367279"/>
    <lineage>
        <taxon>Bacteria</taxon>
        <taxon>Bacillati</taxon>
        <taxon>Actinomycetota</taxon>
        <taxon>Actinomycetes</taxon>
        <taxon>Pseudonocardiales</taxon>
        <taxon>Pseudonocardiaceae</taxon>
        <taxon>Pseudonocardia</taxon>
    </lineage>
</organism>
<dbReference type="InterPro" id="IPR036388">
    <property type="entry name" value="WH-like_DNA-bd_sf"/>
</dbReference>
<gene>
    <name evidence="5" type="ORF">GCM10009836_43000</name>
</gene>
<dbReference type="SUPFAM" id="SSF46785">
    <property type="entry name" value="Winged helix' DNA-binding domain"/>
    <property type="match status" value="1"/>
</dbReference>
<comment type="caution">
    <text evidence="5">The sequence shown here is derived from an EMBL/GenBank/DDBJ whole genome shotgun (WGS) entry which is preliminary data.</text>
</comment>
<dbReference type="SMART" id="SM00345">
    <property type="entry name" value="HTH_GNTR"/>
    <property type="match status" value="1"/>
</dbReference>
<dbReference type="Pfam" id="PF00392">
    <property type="entry name" value="GntR"/>
    <property type="match status" value="1"/>
</dbReference>
<name>A0ABN2N8X1_9PSEU</name>
<keyword evidence="3" id="KW-0804">Transcription</keyword>
<sequence length="116" mass="12663">MARSPKYQQVADDLRRKIRDGTYAVGDLLPSTSALMSTYDVSVTVARAAIKQLQNDGIAEGQPGKGVYVSREPRAAEPSAEFLEISRRVDDLRAALASAMQALDARVAELEKSVRR</sequence>
<evidence type="ECO:0000256" key="1">
    <source>
        <dbReference type="ARBA" id="ARBA00023015"/>
    </source>
</evidence>
<evidence type="ECO:0000313" key="5">
    <source>
        <dbReference type="EMBL" id="GAA1858209.1"/>
    </source>
</evidence>
<keyword evidence="6" id="KW-1185">Reference proteome</keyword>
<dbReference type="RefSeq" id="WP_344419871.1">
    <property type="nucleotide sequence ID" value="NZ_BAAAQK010000016.1"/>
</dbReference>
<proteinExistence type="predicted"/>
<dbReference type="InterPro" id="IPR036390">
    <property type="entry name" value="WH_DNA-bd_sf"/>
</dbReference>
<dbReference type="CDD" id="cd07377">
    <property type="entry name" value="WHTH_GntR"/>
    <property type="match status" value="1"/>
</dbReference>
<dbReference type="Gene3D" id="1.10.10.10">
    <property type="entry name" value="Winged helix-like DNA-binding domain superfamily/Winged helix DNA-binding domain"/>
    <property type="match status" value="1"/>
</dbReference>
<evidence type="ECO:0000256" key="2">
    <source>
        <dbReference type="ARBA" id="ARBA00023125"/>
    </source>
</evidence>
<evidence type="ECO:0000259" key="4">
    <source>
        <dbReference type="PROSITE" id="PS50949"/>
    </source>
</evidence>
<keyword evidence="2" id="KW-0238">DNA-binding</keyword>
<feature type="domain" description="HTH gntR-type" evidence="4">
    <location>
        <begin position="4"/>
        <end position="72"/>
    </location>
</feature>
<dbReference type="PANTHER" id="PTHR44846">
    <property type="entry name" value="MANNOSYL-D-GLYCERATE TRANSPORT/METABOLISM SYSTEM REPRESSOR MNGR-RELATED"/>
    <property type="match status" value="1"/>
</dbReference>
<evidence type="ECO:0000256" key="3">
    <source>
        <dbReference type="ARBA" id="ARBA00023163"/>
    </source>
</evidence>
<dbReference type="InterPro" id="IPR050679">
    <property type="entry name" value="Bact_HTH_transcr_reg"/>
</dbReference>
<protein>
    <recommendedName>
        <fullName evidence="4">HTH gntR-type domain-containing protein</fullName>
    </recommendedName>
</protein>
<reference evidence="5 6" key="1">
    <citation type="journal article" date="2019" name="Int. J. Syst. Evol. Microbiol.">
        <title>The Global Catalogue of Microorganisms (GCM) 10K type strain sequencing project: providing services to taxonomists for standard genome sequencing and annotation.</title>
        <authorList>
            <consortium name="The Broad Institute Genomics Platform"/>
            <consortium name="The Broad Institute Genome Sequencing Center for Infectious Disease"/>
            <person name="Wu L."/>
            <person name="Ma J."/>
        </authorList>
    </citation>
    <scope>NUCLEOTIDE SEQUENCE [LARGE SCALE GENOMIC DNA]</scope>
    <source>
        <strain evidence="5 6">JCM 16009</strain>
    </source>
</reference>
<evidence type="ECO:0000313" key="6">
    <source>
        <dbReference type="Proteomes" id="UP001500449"/>
    </source>
</evidence>
<keyword evidence="1" id="KW-0805">Transcription regulation</keyword>
<dbReference type="PROSITE" id="PS50949">
    <property type="entry name" value="HTH_GNTR"/>
    <property type="match status" value="1"/>
</dbReference>